<feature type="domain" description="Cadherin" evidence="12">
    <location>
        <begin position="89"/>
        <end position="196"/>
    </location>
</feature>
<dbReference type="Pfam" id="PF00028">
    <property type="entry name" value="Cadherin"/>
    <property type="match status" value="5"/>
</dbReference>
<accession>A0AAV7JUY6</accession>
<dbReference type="InterPro" id="IPR015919">
    <property type="entry name" value="Cadherin-like_sf"/>
</dbReference>
<keyword evidence="6 9" id="KW-1133">Transmembrane helix</keyword>
<evidence type="ECO:0000256" key="5">
    <source>
        <dbReference type="ARBA" id="ARBA00022889"/>
    </source>
</evidence>
<dbReference type="GO" id="GO:0005886">
    <property type="term" value="C:plasma membrane"/>
    <property type="evidence" value="ECO:0007669"/>
    <property type="project" value="InterPro"/>
</dbReference>
<feature type="domain" description="Cadherin" evidence="12">
    <location>
        <begin position="1036"/>
        <end position="1155"/>
    </location>
</feature>
<gene>
    <name evidence="13" type="ORF">LOD99_7208</name>
</gene>
<evidence type="ECO:0000313" key="13">
    <source>
        <dbReference type="EMBL" id="KAI6652190.1"/>
    </source>
</evidence>
<evidence type="ECO:0000259" key="12">
    <source>
        <dbReference type="PROSITE" id="PS50268"/>
    </source>
</evidence>
<organism evidence="13 14">
    <name type="scientific">Oopsacas minuta</name>
    <dbReference type="NCBI Taxonomy" id="111878"/>
    <lineage>
        <taxon>Eukaryota</taxon>
        <taxon>Metazoa</taxon>
        <taxon>Porifera</taxon>
        <taxon>Hexactinellida</taxon>
        <taxon>Hexasterophora</taxon>
        <taxon>Lyssacinosida</taxon>
        <taxon>Leucopsacidae</taxon>
        <taxon>Oopsacas</taxon>
    </lineage>
</organism>
<evidence type="ECO:0000256" key="9">
    <source>
        <dbReference type="SAM" id="Phobius"/>
    </source>
</evidence>
<dbReference type="Gene3D" id="4.10.1240.10">
    <property type="entry name" value="GPCR, family 2, extracellular hormone receptor domain"/>
    <property type="match status" value="1"/>
</dbReference>
<feature type="transmembrane region" description="Helical" evidence="9">
    <location>
        <begin position="3741"/>
        <end position="3765"/>
    </location>
</feature>
<comment type="caution">
    <text evidence="13">The sequence shown here is derived from an EMBL/GenBank/DDBJ whole genome shotgun (WGS) entry which is preliminary data.</text>
</comment>
<feature type="domain" description="Cadherin" evidence="12">
    <location>
        <begin position="1717"/>
        <end position="1833"/>
    </location>
</feature>
<keyword evidence="5" id="KW-0130">Cell adhesion</keyword>
<keyword evidence="3" id="KW-0677">Repeat</keyword>
<evidence type="ECO:0000259" key="10">
    <source>
        <dbReference type="PROSITE" id="PS50227"/>
    </source>
</evidence>
<dbReference type="GO" id="GO:0005509">
    <property type="term" value="F:calcium ion binding"/>
    <property type="evidence" value="ECO:0007669"/>
    <property type="project" value="UniProtKB-UniRule"/>
</dbReference>
<feature type="domain" description="G-protein coupled receptors family 2 profile 2" evidence="11">
    <location>
        <begin position="3501"/>
        <end position="3762"/>
    </location>
</feature>
<keyword evidence="14" id="KW-1185">Reference proteome</keyword>
<evidence type="ECO:0000256" key="3">
    <source>
        <dbReference type="ARBA" id="ARBA00022737"/>
    </source>
</evidence>
<name>A0AAV7JUY6_9METZ</name>
<feature type="domain" description="Cadherin" evidence="12">
    <location>
        <begin position="403"/>
        <end position="504"/>
    </location>
</feature>
<dbReference type="PRINTS" id="PR00205">
    <property type="entry name" value="CADHERIN"/>
</dbReference>
<keyword evidence="2 9" id="KW-0812">Transmembrane</keyword>
<feature type="transmembrane region" description="Helical" evidence="9">
    <location>
        <begin position="3538"/>
        <end position="3562"/>
    </location>
</feature>
<feature type="transmembrane region" description="Helical" evidence="9">
    <location>
        <begin position="3706"/>
        <end position="3729"/>
    </location>
</feature>
<sequence length="3837" mass="427465">MLSDIICYHPVYQYASQLTYVMSDTRFEEQYGQILLNTELDYEARTRIDFQITVSDPLDNLLSAVIDVTLHVLPFNEFMPGLSNTEYHVSENQVPFPQFSLEASDQDHGLHGQFIFQFDTIGDNLPFTLSEDGVISVTGILDHEGTSDYTIDIKLTDKLDPDSMPCDSSTLTNIQSIQIVVDDVNEQASFVNTPYSFEVLETTQIGAFIGSVECRDPDQEFVDNGRIRYSVAFGTSLISIGLTSGSVTLQLPIDFAVSAGFTVSIRCQDLGVPSLHDTSEVFISVKPVIEFDQVIFTADLPENSGVGTFIQTVYLSTQSIASHNFISLSFSFVTDPTAGVIVIDSITGVLTLNQPVPFGINNNKYVITVQATADVLSSDGTISETITTAQLIINIVNDTYLYFPISYTANVTENVRDISLLTVMAINNVTNTADNILYTLSELSSDFEVNNITGEFLLISPLDKEIQSMYTIVIRAYDMFNTSIRARTFVTVRVLDLNDVTPVCVSLADSYITGHYFAVPQILTPLLNCTDLDAESPNNNITYSLIEYNFPNISIDSTTGRISGIGNLTLGFHDLMVLVLDKGIDPGPLNATEIVTLQVTRNDFNPQFINVTSFIELFENHTLTPILAIFVSDEDTGPPGDVIISYKVISPNNDDVFAINAAIGVLSLIAPLDYERTREYIIELNATDNGRPRRSNTTMLTITVINLNDESPYCGVLPSIQLDFDNHFPDLLYQLSCVDPDNLTDLLFYSINTSNTSSYFSISEEGVIQTISSFVSLSSPIFPVALPIPIVVAENDSDLTSLIYLNVLLGESGFVLEFIASPPLSLPENSPINMPIATFIASANPTQTNLLIRYSIRSITPEDVFEINTISGELTLSQNIDYEDVTEYNVSIRAVDNAIYMNIRILYTTISIIDICDNPPKVNHTQSSIVIPQGTGINVMHTFPCSDRDAGNNGEIFCYVNSIQPIVDSGDPLFVMAGCDLMLNRILNGICELEYNLLINCSDLCDDTSLRTNLSFEFQVNIILEDLERPRLMSDDLYPAAIFILENQTVPFEIDVANDHFIDRDCSPFNQTFFNIIHTPSGYMISDKNEGRIVLNRTIDLEKDELFISRLQPRIRSVLTVYDCEELLSSCQGETNMDFVYVVYIEDVNDNRPYCNSTITHLTIPETDPLNKNHTTSVICYDIDRSADKFGMVYFEIDPNNSIAKETFEVFSSSIQPSVGNARRLKLRLVKPLDYENITQYVVLIRVYDGGLPSLYSDDVITLTVAVASVNEHLPFFENKLEKLSLSEDFNISNIVHTSTVIDLDHAPDNRTLYQLSVNPDEKFLINITNGEITLASSLDREQVHLYRLVVLATEDTLEPHNHTAAQTIEITITDINDNSPQLDLPAVPIQIQQNVSIGEIHSFPCSDADIDDNGIFRCDVTSPVFNNIFILNVKSPNCSLSLESIPVPNCNASLMHDLDINCTDSGYPSLNSSFSVSVVVDLVNLQDPVVSSSLVPIPVSESTPVPTLLIDISQFVSDGDCQNFGVVKFFINNQYPSLPAYLSLSELGEIYLINQLDFDTPYFGSPPSLQLEVVARDNPGAVTSREVIFNTTFLIQDTNDNPPTCNDLSVTISIEEGYLSTHNLSTVCNDIDSGSNGKLNSTFVSDHDSLFLFSNIPYNTSHSLISITLVKSLDFEMTESYTVIVFVSDQGMPQLDITISVTILVININDNTPFFTNPPVSNTIVENDPPGNLSVISADDDDKGIFGQLMYILITAIYDNRSTPIDISIGNTSQFEVGLYSGELRQLMPIDFELNVSFLFGIIAEDLGSPPNYVKEYFNITIENINEFAPNIVLPSPGYILQGAPVNSTVAFVNVTDEDRDDTFSCNIRTDSIPSPTAVGLFTLSSVPEGVYIILDQPVVCNDQLLYQLNIVCTDNAINSQSSLAVFNINILSQDLNIPIPSTHTLSFNINENEALNTVITNIFTLLFDPDCAMNGSYSYSIILQIPINHNYLTINASSGDVLINDNIDYESQLFVSTLPKVEIRIQVHDNLLTGPTPLSSPIILEVNIIDLNDNPHMCTPNDNFSVHEDMILEIPTKITCTDSDTFTNITAKLIEVNSKFSVKMVRIIDTTYRLYVNVTKLNFEDTQNHTLLVLIWDPTNPDFNQTVTLHIQVLSVNEFAPFLFINTMNISENNNVGIELLDLSDYVINTEGNESLIFSMISQEYPFPLELDPNTGILTLNTSLDYENPDHRSIMLQIVVTDTGIPPMSSPLATLTLTLIDLNDNPVTIDYINNQSDFQILQSQNSGIVAKLSCIDPDTYLSNILFNCSLDPSSNPMNFGSDVFFLSYSEFVCDILAIQYPPCIDQFVYNLTVNCENTNDPHWTSSFDIQVHLIPENLVAPSAGDVFPILENTISELDTANFPIIVPSTSDISEKVSDSDCGVFGEILFRVDRVKSRNLEYVSVNNRTGEVTIIREVDAEVLKLQIGTKRINIFIDVVDNNGEVGYLIFNASANATNLITIDIQDDNDEPPSCNIRSLSLTLQEENANMSKVPGGQFICMDNDSCPVPGREITANASYPFGIIATATMCVDETKLYEPAVFEVFAYSINLEVRKQVVYEIEIFVSDSINSITIPATITILDLPEFPIEFSQSSYELIINYTAPVGLVDFFVTATDDDFTSEIRYTSDNQSFSVDYMNGSIYIERNFSLTGNTTFEGIITATELNTADTTAVTLNIIVNHPPIFTKHNVTEYCVDDITTFISLNYSDNNLNTPGQDKVRFYFLSLSNPLLTNITTNSTIEFAAIDASSFSITDPTEYTIIIEDSTGYTDSFSFNVTQCSITRRRRSPETRSKRNIKSLHFTKLTTLVYIPISFSPGSTLPVQSCRSELTLPITYSLLLTNHSDWPFAIEPVSAEIQVSNSLYRLTYHLVIECMNSLHDQIASYVVIVLVQNEYIPIFNKTKTSYEFLVKENSAINTVVGVVLAETLRMHTVSYHVNTVAFDVMQYSGGVILTSALDYEIQSSYSFIVTAINIDIHSIQPSSITSVTVTVTDVNDNPPISVGDLTLVIYISNQQDHPIGQVFDQVFCTDADSPETNLIEYSLETPHLIFDITTIEGYIYLSSNAELLTLEYSNVFITRCTDQAHIPNPAFDRSVITVSTRLHSSITCPFVTSYNLTWPETEPNTTARVLCPETLKIASRVCSSSAEWMYPDMSECDTLHNLPTPIIPLIPETDCFDSFIALYLSNMLLININLADTSVNKLHLAGDLRLAVEYFFTADSLLTCLPLNITALHQVAIRILGGIDLLTQPHFSDAWLTLGSYYQRIVSRQLVYTLNSLTHKLTSLYADSTQLILYNYHHFIANELHPDQISTIHSPYLFTDTLLTFTSCYLQAISQELGLSYFNDTVAYLLQYLLPHESIYGVLRTGVSTSYVGVYSSGYIDNNPNCTFNISFTTRQGTGDHICAVWEFDSADVGHWNADICMTYLGDTEVVCSCRGVGVVGVIGTTPPAVYPDCFPLANLVAFILFILSSITILPCVVISIVLLIVFSSKEYKKPSLYFKLHTLSFLLLAEIVNFIGIFVIRYDEVCEIIAIITHNLFVFVFFWILILSFFHLLQFLFPNKEDILNKFSLALFFIGYAIPLCLVIVSLIDSTVFGILAPPNTSQCKYLYCWISSAIFPTYQLISSALPLIFAQIILAAPLFLHFFIPKSDTETKKLKRYKVNTKLQLSHVYCETIPGYAQVFILGFHYAFLSNAYEGITFGILSFLFTILTSVFLLIYYTGLISFLSKKSARQSLRPKHSATNFINAEDYETRLVSRQHERVNWAFLNAQEERFYEEGRQLGAHFNIATPLFNNLLPD</sequence>
<feature type="domain" description="Cadherin" evidence="12">
    <location>
        <begin position="292"/>
        <end position="406"/>
    </location>
</feature>
<proteinExistence type="predicted"/>
<feature type="domain" description="Cadherin" evidence="12">
    <location>
        <begin position="1631"/>
        <end position="1716"/>
    </location>
</feature>
<dbReference type="GO" id="GO:0007166">
    <property type="term" value="P:cell surface receptor signaling pathway"/>
    <property type="evidence" value="ECO:0007669"/>
    <property type="project" value="InterPro"/>
</dbReference>
<dbReference type="SMART" id="SM00112">
    <property type="entry name" value="CA"/>
    <property type="match status" value="18"/>
</dbReference>
<reference evidence="13 14" key="1">
    <citation type="journal article" date="2023" name="BMC Biol.">
        <title>The compact genome of the sponge Oopsacas minuta (Hexactinellida) is lacking key metazoan core genes.</title>
        <authorList>
            <person name="Santini S."/>
            <person name="Schenkelaars Q."/>
            <person name="Jourda C."/>
            <person name="Duchesne M."/>
            <person name="Belahbib H."/>
            <person name="Rocher C."/>
            <person name="Selva M."/>
            <person name="Riesgo A."/>
            <person name="Vervoort M."/>
            <person name="Leys S.P."/>
            <person name="Kodjabachian L."/>
            <person name="Le Bivic A."/>
            <person name="Borchiellini C."/>
            <person name="Claverie J.M."/>
            <person name="Renard E."/>
        </authorList>
    </citation>
    <scope>NUCLEOTIDE SEQUENCE [LARGE SCALE GENOMIC DNA]</scope>
    <source>
        <strain evidence="13">SPO-2</strain>
    </source>
</reference>
<feature type="domain" description="Cadherin" evidence="12">
    <location>
        <begin position="818"/>
        <end position="922"/>
    </location>
</feature>
<keyword evidence="7 9" id="KW-0472">Membrane</keyword>
<keyword evidence="4 8" id="KW-0106">Calcium</keyword>
<dbReference type="GO" id="GO:0007156">
    <property type="term" value="P:homophilic cell adhesion via plasma membrane adhesion molecules"/>
    <property type="evidence" value="ECO:0007669"/>
    <property type="project" value="InterPro"/>
</dbReference>
<dbReference type="Gene3D" id="2.60.40.60">
    <property type="entry name" value="Cadherins"/>
    <property type="match status" value="20"/>
</dbReference>
<dbReference type="SUPFAM" id="SSF49313">
    <property type="entry name" value="Cadherin-like"/>
    <property type="match status" value="19"/>
</dbReference>
<dbReference type="InterPro" id="IPR017981">
    <property type="entry name" value="GPCR_2-like_7TM"/>
</dbReference>
<feature type="domain" description="Cadherin" evidence="12">
    <location>
        <begin position="2941"/>
        <end position="3040"/>
    </location>
</feature>
<dbReference type="PROSITE" id="PS50261">
    <property type="entry name" value="G_PROTEIN_RECEP_F2_4"/>
    <property type="match status" value="1"/>
</dbReference>
<feature type="domain" description="Cadherin" evidence="12">
    <location>
        <begin position="191"/>
        <end position="303"/>
    </location>
</feature>
<dbReference type="EMBL" id="JAKMXF010000299">
    <property type="protein sequence ID" value="KAI6652190.1"/>
    <property type="molecule type" value="Genomic_DNA"/>
</dbReference>
<feature type="domain" description="Cadherin" evidence="12">
    <location>
        <begin position="1841"/>
        <end position="1944"/>
    </location>
</feature>
<feature type="domain" description="Cadherin" evidence="12">
    <location>
        <begin position="527"/>
        <end position="608"/>
    </location>
</feature>
<evidence type="ECO:0000256" key="1">
    <source>
        <dbReference type="ARBA" id="ARBA00004141"/>
    </source>
</evidence>
<feature type="domain" description="Cadherin" evidence="12">
    <location>
        <begin position="1278"/>
        <end position="1383"/>
    </location>
</feature>
<feature type="transmembrane region" description="Helical" evidence="9">
    <location>
        <begin position="3499"/>
        <end position="3526"/>
    </location>
</feature>
<feature type="domain" description="Cadherin" evidence="12">
    <location>
        <begin position="1156"/>
        <end position="1277"/>
    </location>
</feature>
<dbReference type="Gene3D" id="1.20.1070.10">
    <property type="entry name" value="Rhodopsin 7-helix transmembrane proteins"/>
    <property type="match status" value="1"/>
</dbReference>
<feature type="domain" description="Cadherin" evidence="12">
    <location>
        <begin position="1492"/>
        <end position="1606"/>
    </location>
</feature>
<dbReference type="CDD" id="cd11304">
    <property type="entry name" value="Cadherin_repeat"/>
    <property type="match status" value="18"/>
</dbReference>
<dbReference type="InterPro" id="IPR036445">
    <property type="entry name" value="GPCR_2_extracell_dom_sf"/>
</dbReference>
<feature type="transmembrane region" description="Helical" evidence="9">
    <location>
        <begin position="3568"/>
        <end position="3597"/>
    </location>
</feature>
<protein>
    <submittedName>
        <fullName evidence="13">Protocadherin Fat 4-like</fullName>
    </submittedName>
</protein>
<dbReference type="PROSITE" id="PS00232">
    <property type="entry name" value="CADHERIN_1"/>
    <property type="match status" value="2"/>
</dbReference>
<dbReference type="Proteomes" id="UP001165289">
    <property type="component" value="Unassembled WGS sequence"/>
</dbReference>
<dbReference type="PANTHER" id="PTHR24025:SF31">
    <property type="entry name" value="NEURAL-CADHERIN"/>
    <property type="match status" value="1"/>
</dbReference>
<feature type="domain" description="Cadherin" evidence="12">
    <location>
        <begin position="2076"/>
        <end position="2165"/>
    </location>
</feature>
<feature type="domain" description="Cadherin" evidence="12">
    <location>
        <begin position="2388"/>
        <end position="2515"/>
    </location>
</feature>
<evidence type="ECO:0000256" key="7">
    <source>
        <dbReference type="ARBA" id="ARBA00023136"/>
    </source>
</evidence>
<dbReference type="PROSITE" id="PS50227">
    <property type="entry name" value="G_PROTEIN_RECEP_F2_3"/>
    <property type="match status" value="1"/>
</dbReference>
<dbReference type="PANTHER" id="PTHR24025">
    <property type="entry name" value="DESMOGLEIN FAMILY MEMBER"/>
    <property type="match status" value="1"/>
</dbReference>
<dbReference type="InterPro" id="IPR050971">
    <property type="entry name" value="Cadherin-domain_protein"/>
</dbReference>
<comment type="subcellular location">
    <subcellularLocation>
        <location evidence="1">Membrane</location>
        <topology evidence="1">Multi-pass membrane protein</topology>
    </subcellularLocation>
</comment>
<evidence type="ECO:0000256" key="2">
    <source>
        <dbReference type="ARBA" id="ARBA00022692"/>
    </source>
</evidence>
<feature type="domain" description="Cadherin" evidence="12">
    <location>
        <begin position="1943"/>
        <end position="2059"/>
    </location>
</feature>
<feature type="domain" description="Cadherin" evidence="12">
    <location>
        <begin position="624"/>
        <end position="714"/>
    </location>
</feature>
<dbReference type="PROSITE" id="PS50268">
    <property type="entry name" value="CADHERIN_2"/>
    <property type="match status" value="19"/>
</dbReference>
<dbReference type="InterPro" id="IPR002126">
    <property type="entry name" value="Cadherin-like_dom"/>
</dbReference>
<dbReference type="InterPro" id="IPR020894">
    <property type="entry name" value="Cadherin_CS"/>
</dbReference>
<feature type="transmembrane region" description="Helical" evidence="9">
    <location>
        <begin position="3665"/>
        <end position="3685"/>
    </location>
</feature>
<evidence type="ECO:0000259" key="11">
    <source>
        <dbReference type="PROSITE" id="PS50261"/>
    </source>
</evidence>
<feature type="domain" description="Cadherin" evidence="12">
    <location>
        <begin position="2164"/>
        <end position="2270"/>
    </location>
</feature>
<dbReference type="GO" id="GO:0004930">
    <property type="term" value="F:G protein-coupled receptor activity"/>
    <property type="evidence" value="ECO:0007669"/>
    <property type="project" value="InterPro"/>
</dbReference>
<feature type="transmembrane region" description="Helical" evidence="9">
    <location>
        <begin position="3609"/>
        <end position="3628"/>
    </location>
</feature>
<evidence type="ECO:0000313" key="14">
    <source>
        <dbReference type="Proteomes" id="UP001165289"/>
    </source>
</evidence>
<dbReference type="InterPro" id="IPR001879">
    <property type="entry name" value="GPCR_2_extracellular_dom"/>
</dbReference>
<dbReference type="SUPFAM" id="SSF111418">
    <property type="entry name" value="Hormone receptor domain"/>
    <property type="match status" value="1"/>
</dbReference>
<evidence type="ECO:0000256" key="4">
    <source>
        <dbReference type="ARBA" id="ARBA00022837"/>
    </source>
</evidence>
<evidence type="ECO:0000256" key="6">
    <source>
        <dbReference type="ARBA" id="ARBA00022989"/>
    </source>
</evidence>
<feature type="domain" description="G-protein coupled receptors family 2 profile 1" evidence="10">
    <location>
        <begin position="3118"/>
        <end position="3199"/>
    </location>
</feature>
<evidence type="ECO:0000256" key="8">
    <source>
        <dbReference type="PROSITE-ProRule" id="PRU00043"/>
    </source>
</evidence>
<dbReference type="GO" id="GO:0005911">
    <property type="term" value="C:cell-cell junction"/>
    <property type="evidence" value="ECO:0007669"/>
    <property type="project" value="TreeGrafter"/>
</dbReference>